<dbReference type="AlphaFoldDB" id="H2CF57"/>
<proteinExistence type="predicted"/>
<dbReference type="STRING" id="183.GCA_002009735_01729"/>
<evidence type="ECO:0000313" key="2">
    <source>
        <dbReference type="Proteomes" id="UP000005737"/>
    </source>
</evidence>
<evidence type="ECO:0008006" key="3">
    <source>
        <dbReference type="Google" id="ProtNLM"/>
    </source>
</evidence>
<dbReference type="InterPro" id="IPR019534">
    <property type="entry name" value="DUF2452"/>
</dbReference>
<organism evidence="1 2">
    <name type="scientific">Leptonema illini DSM 21528</name>
    <dbReference type="NCBI Taxonomy" id="929563"/>
    <lineage>
        <taxon>Bacteria</taxon>
        <taxon>Pseudomonadati</taxon>
        <taxon>Spirochaetota</taxon>
        <taxon>Spirochaetia</taxon>
        <taxon>Leptospirales</taxon>
        <taxon>Leptospiraceae</taxon>
        <taxon>Leptonema</taxon>
    </lineage>
</organism>
<reference evidence="1 2" key="1">
    <citation type="submission" date="2011-10" db="EMBL/GenBank/DDBJ databases">
        <title>The Improved High-Quality Draft genome of Leptonema illini DSM 21528.</title>
        <authorList>
            <consortium name="US DOE Joint Genome Institute (JGI-PGF)"/>
            <person name="Lucas S."/>
            <person name="Copeland A."/>
            <person name="Lapidus A."/>
            <person name="Glavina del Rio T."/>
            <person name="Dalin E."/>
            <person name="Tice H."/>
            <person name="Bruce D."/>
            <person name="Goodwin L."/>
            <person name="Pitluck S."/>
            <person name="Peters L."/>
            <person name="Mikhailova N."/>
            <person name="Held B."/>
            <person name="Kyrpides N."/>
            <person name="Mavromatis K."/>
            <person name="Ivanova N."/>
            <person name="Markowitz V."/>
            <person name="Cheng J.-F."/>
            <person name="Hugenholtz P."/>
            <person name="Woyke T."/>
            <person name="Wu D."/>
            <person name="Gronow S."/>
            <person name="Wellnitz S."/>
            <person name="Brambilla E.-M."/>
            <person name="Klenk H.-P."/>
            <person name="Eisen J.A."/>
        </authorList>
    </citation>
    <scope>NUCLEOTIDE SEQUENCE [LARGE SCALE GENOMIC DNA]</scope>
    <source>
        <strain evidence="1 2">DSM 21528</strain>
    </source>
</reference>
<gene>
    <name evidence="1" type="ORF">Lepil_0959</name>
</gene>
<protein>
    <recommendedName>
        <fullName evidence="3">DUF2452 domain-containing protein</fullName>
    </recommendedName>
</protein>
<evidence type="ECO:0000313" key="1">
    <source>
        <dbReference type="EMBL" id="EHQ05660.1"/>
    </source>
</evidence>
<dbReference type="RefSeq" id="WP_002770513.1">
    <property type="nucleotide sequence ID" value="NZ_JH597773.1"/>
</dbReference>
<dbReference type="PANTHER" id="PTHR14553">
    <property type="entry name" value="UNCHARACTERIZED PROTEIN C1ORF50"/>
    <property type="match status" value="1"/>
</dbReference>
<keyword evidence="2" id="KW-1185">Reference proteome</keyword>
<accession>H2CF57</accession>
<name>H2CF57_9LEPT</name>
<dbReference type="Pfam" id="PF10504">
    <property type="entry name" value="DUF2452"/>
    <property type="match status" value="1"/>
</dbReference>
<sequence length="135" mass="15594">MHNKNEPVIENRRSLSVPSRTLDPPIRLVDRAREIELADSSLRSHTEGKLDLILKQIRSLQEEARSILEKAERDAALHRVKCSFEKRIGQTIYLYEKEEGRYFSLLSPEDWNGSPPHTFIGAYSLNGDQSFTEVR</sequence>
<dbReference type="EMBL" id="JH597773">
    <property type="protein sequence ID" value="EHQ05660.1"/>
    <property type="molecule type" value="Genomic_DNA"/>
</dbReference>
<dbReference type="PANTHER" id="PTHR14553:SF1">
    <property type="entry name" value="SIMILAR TO CHROMOSOME 1 OPEN READING FRAME 50"/>
    <property type="match status" value="1"/>
</dbReference>
<dbReference type="Proteomes" id="UP000005737">
    <property type="component" value="Unassembled WGS sequence"/>
</dbReference>
<dbReference type="HOGENOM" id="CLU_102988_1_1_12"/>